<dbReference type="PIRSF" id="PIRSF015417">
    <property type="entry name" value="T31B5_30_vWA"/>
    <property type="match status" value="1"/>
</dbReference>
<proteinExistence type="predicted"/>
<dbReference type="PhylomeDB" id="K4ATE9"/>
<evidence type="ECO:0000313" key="3">
    <source>
        <dbReference type="EnsemblPlants" id="Solyc01g009530.1.1"/>
    </source>
</evidence>
<dbReference type="PANTHER" id="PTHR31373">
    <property type="entry name" value="OS06G0652100 PROTEIN"/>
    <property type="match status" value="1"/>
</dbReference>
<name>K4ATE9_SOLLC</name>
<accession>K4ATE9</accession>
<dbReference type="Proteomes" id="UP000004994">
    <property type="component" value="Chromosome 1"/>
</dbReference>
<reference evidence="3" key="2">
    <citation type="submission" date="2015-06" db="UniProtKB">
        <authorList>
            <consortium name="EnsemblPlants"/>
        </authorList>
    </citation>
    <scope>IDENTIFICATION</scope>
    <source>
        <strain evidence="3">cv. Heinz 1706</strain>
    </source>
</reference>
<dbReference type="InterPro" id="IPR056690">
    <property type="entry name" value="DUF7788"/>
</dbReference>
<protein>
    <submittedName>
        <fullName evidence="3">Uncharacterized protein</fullName>
    </submittedName>
</protein>
<feature type="domain" description="DUF7788" evidence="2">
    <location>
        <begin position="151"/>
        <end position="213"/>
    </location>
</feature>
<reference evidence="3" key="1">
    <citation type="journal article" date="2012" name="Nature">
        <title>The tomato genome sequence provides insights into fleshy fruit evolution.</title>
        <authorList>
            <consortium name="Tomato Genome Consortium"/>
        </authorList>
    </citation>
    <scope>NUCLEOTIDE SEQUENCE [LARGE SCALE GENOMIC DNA]</scope>
    <source>
        <strain evidence="3">cv. Heinz 1706</strain>
    </source>
</reference>
<feature type="domain" description="DUF2828" evidence="1">
    <location>
        <begin position="77"/>
        <end position="138"/>
    </location>
</feature>
<dbReference type="InParanoid" id="K4ATE9"/>
<evidence type="ECO:0000259" key="2">
    <source>
        <dbReference type="Pfam" id="PF25043"/>
    </source>
</evidence>
<dbReference type="eggNOG" id="ENOG502QT1I">
    <property type="taxonomic scope" value="Eukaryota"/>
</dbReference>
<dbReference type="Pfam" id="PF11443">
    <property type="entry name" value="DUF2828"/>
    <property type="match status" value="2"/>
</dbReference>
<dbReference type="InterPro" id="IPR058580">
    <property type="entry name" value="DUF2828"/>
</dbReference>
<dbReference type="Gramene" id="Solyc01g009530.1.1">
    <property type="protein sequence ID" value="Solyc01g009530.1.1"/>
    <property type="gene ID" value="Solyc01g009530.1"/>
</dbReference>
<dbReference type="InterPro" id="IPR011205">
    <property type="entry name" value="UCP015417_vWA"/>
</dbReference>
<dbReference type="PANTHER" id="PTHR31373:SF17">
    <property type="entry name" value="OS06G0652100 PROTEIN"/>
    <property type="match status" value="1"/>
</dbReference>
<dbReference type="EnsemblPlants" id="Solyc01g009530.1.1">
    <property type="protein sequence ID" value="Solyc01g009530.1.1"/>
    <property type="gene ID" value="Solyc01g009530.1"/>
</dbReference>
<dbReference type="PaxDb" id="4081-Solyc01g009530.1.1"/>
<sequence>MVANFNSTQVQNPSNMGYTENMSYLHRAWDHNPLTALKLICNLRGVCSTGKSDKGSYYTAALWLNAKTEVERLKEKASIDKTILLCETIARKVFPRELCCEYEGIEDAHYAYRVRDRFRKQVLVPLRAALELPEFAYSIVDNLSIKGKLKNCLTVCDVSGSMTGTPMEVFVALGVLVSELSVEPWKGKLIMFSNNPTLQIVEGESLISKVEFVR</sequence>
<dbReference type="Pfam" id="PF25043">
    <property type="entry name" value="DUF7788"/>
    <property type="match status" value="1"/>
</dbReference>
<organism evidence="3">
    <name type="scientific">Solanum lycopersicum</name>
    <name type="common">Tomato</name>
    <name type="synonym">Lycopersicon esculentum</name>
    <dbReference type="NCBI Taxonomy" id="4081"/>
    <lineage>
        <taxon>Eukaryota</taxon>
        <taxon>Viridiplantae</taxon>
        <taxon>Streptophyta</taxon>
        <taxon>Embryophyta</taxon>
        <taxon>Tracheophyta</taxon>
        <taxon>Spermatophyta</taxon>
        <taxon>Magnoliopsida</taxon>
        <taxon>eudicotyledons</taxon>
        <taxon>Gunneridae</taxon>
        <taxon>Pentapetalae</taxon>
        <taxon>asterids</taxon>
        <taxon>lamiids</taxon>
        <taxon>Solanales</taxon>
        <taxon>Solanaceae</taxon>
        <taxon>Solanoideae</taxon>
        <taxon>Solaneae</taxon>
        <taxon>Solanum</taxon>
        <taxon>Solanum subgen. Lycopersicon</taxon>
    </lineage>
</organism>
<keyword evidence="4" id="KW-1185">Reference proteome</keyword>
<dbReference type="HOGENOM" id="CLU_1290918_0_0_1"/>
<evidence type="ECO:0000259" key="1">
    <source>
        <dbReference type="Pfam" id="PF11443"/>
    </source>
</evidence>
<feature type="domain" description="DUF2828" evidence="1">
    <location>
        <begin position="20"/>
        <end position="66"/>
    </location>
</feature>
<evidence type="ECO:0000313" key="4">
    <source>
        <dbReference type="Proteomes" id="UP000004994"/>
    </source>
</evidence>
<dbReference type="AlphaFoldDB" id="K4ATE9"/>